<name>A0AAN9HQQ4_CROPI</name>
<organism evidence="2 3">
    <name type="scientific">Crotalaria pallida</name>
    <name type="common">Smooth rattlebox</name>
    <name type="synonym">Crotalaria striata</name>
    <dbReference type="NCBI Taxonomy" id="3830"/>
    <lineage>
        <taxon>Eukaryota</taxon>
        <taxon>Viridiplantae</taxon>
        <taxon>Streptophyta</taxon>
        <taxon>Embryophyta</taxon>
        <taxon>Tracheophyta</taxon>
        <taxon>Spermatophyta</taxon>
        <taxon>Magnoliopsida</taxon>
        <taxon>eudicotyledons</taxon>
        <taxon>Gunneridae</taxon>
        <taxon>Pentapetalae</taxon>
        <taxon>rosids</taxon>
        <taxon>fabids</taxon>
        <taxon>Fabales</taxon>
        <taxon>Fabaceae</taxon>
        <taxon>Papilionoideae</taxon>
        <taxon>50 kb inversion clade</taxon>
        <taxon>genistoids sensu lato</taxon>
        <taxon>core genistoids</taxon>
        <taxon>Crotalarieae</taxon>
        <taxon>Crotalaria</taxon>
    </lineage>
</organism>
<evidence type="ECO:0000313" key="2">
    <source>
        <dbReference type="EMBL" id="KAK7245684.1"/>
    </source>
</evidence>
<evidence type="ECO:0000313" key="3">
    <source>
        <dbReference type="Proteomes" id="UP001372338"/>
    </source>
</evidence>
<feature type="region of interest" description="Disordered" evidence="1">
    <location>
        <begin position="70"/>
        <end position="106"/>
    </location>
</feature>
<reference evidence="2 3" key="1">
    <citation type="submission" date="2024-01" db="EMBL/GenBank/DDBJ databases">
        <title>The genomes of 5 underutilized Papilionoideae crops provide insights into root nodulation and disease resistanc.</title>
        <authorList>
            <person name="Yuan L."/>
        </authorList>
    </citation>
    <scope>NUCLEOTIDE SEQUENCE [LARGE SCALE GENOMIC DNA]</scope>
    <source>
        <strain evidence="2">ZHUSHIDOU_FW_LH</strain>
        <tissue evidence="2">Leaf</tissue>
    </source>
</reference>
<feature type="region of interest" description="Disordered" evidence="1">
    <location>
        <begin position="1"/>
        <end position="28"/>
    </location>
</feature>
<dbReference type="AlphaFoldDB" id="A0AAN9HQQ4"/>
<proteinExistence type="predicted"/>
<dbReference type="Proteomes" id="UP001372338">
    <property type="component" value="Unassembled WGS sequence"/>
</dbReference>
<accession>A0AAN9HQQ4</accession>
<comment type="caution">
    <text evidence="2">The sequence shown here is derived from an EMBL/GenBank/DDBJ whole genome shotgun (WGS) entry which is preliminary data.</text>
</comment>
<evidence type="ECO:0000256" key="1">
    <source>
        <dbReference type="SAM" id="MobiDB-lite"/>
    </source>
</evidence>
<protein>
    <submittedName>
        <fullName evidence="2">Uncharacterized protein</fullName>
    </submittedName>
</protein>
<gene>
    <name evidence="2" type="ORF">RIF29_40533</name>
</gene>
<sequence>MAKKRGKSASSTPSSSGNRKDHVDTNTIDMDELKILKDADISDLSPEEANKVLKVLEGLANKIRGKEETVDSCDQNNKHEGNALGEESSTPAMEIQVTDAPVRPSV</sequence>
<dbReference type="EMBL" id="JAYWIO010000008">
    <property type="protein sequence ID" value="KAK7245684.1"/>
    <property type="molecule type" value="Genomic_DNA"/>
</dbReference>
<keyword evidence="3" id="KW-1185">Reference proteome</keyword>